<proteinExistence type="predicted"/>
<reference evidence="1" key="1">
    <citation type="submission" date="2014-09" db="EMBL/GenBank/DDBJ databases">
        <authorList>
            <person name="Magalhaes I.L.F."/>
            <person name="Oliveira U."/>
            <person name="Santos F.R."/>
            <person name="Vidigal T.H.D.A."/>
            <person name="Brescovit A.D."/>
            <person name="Santos A.J."/>
        </authorList>
    </citation>
    <scope>NUCLEOTIDE SEQUENCE</scope>
    <source>
        <tissue evidence="1">Shoot tissue taken approximately 20 cm above the soil surface</tissue>
    </source>
</reference>
<protein>
    <submittedName>
        <fullName evidence="1">Uncharacterized protein</fullName>
    </submittedName>
</protein>
<organism evidence="1">
    <name type="scientific">Arundo donax</name>
    <name type="common">Giant reed</name>
    <name type="synonym">Donax arundinaceus</name>
    <dbReference type="NCBI Taxonomy" id="35708"/>
    <lineage>
        <taxon>Eukaryota</taxon>
        <taxon>Viridiplantae</taxon>
        <taxon>Streptophyta</taxon>
        <taxon>Embryophyta</taxon>
        <taxon>Tracheophyta</taxon>
        <taxon>Spermatophyta</taxon>
        <taxon>Magnoliopsida</taxon>
        <taxon>Liliopsida</taxon>
        <taxon>Poales</taxon>
        <taxon>Poaceae</taxon>
        <taxon>PACMAD clade</taxon>
        <taxon>Arundinoideae</taxon>
        <taxon>Arundineae</taxon>
        <taxon>Arundo</taxon>
    </lineage>
</organism>
<reference evidence="1" key="2">
    <citation type="journal article" date="2015" name="Data Brief">
        <title>Shoot transcriptome of the giant reed, Arundo donax.</title>
        <authorList>
            <person name="Barrero R.A."/>
            <person name="Guerrero F.D."/>
            <person name="Moolhuijzen P."/>
            <person name="Goolsby J.A."/>
            <person name="Tidwell J."/>
            <person name="Bellgard S.E."/>
            <person name="Bellgard M.I."/>
        </authorList>
    </citation>
    <scope>NUCLEOTIDE SEQUENCE</scope>
    <source>
        <tissue evidence="1">Shoot tissue taken approximately 20 cm above the soil surface</tissue>
    </source>
</reference>
<dbReference type="EMBL" id="GBRH01250791">
    <property type="protein sequence ID" value="JAD47104.1"/>
    <property type="molecule type" value="Transcribed_RNA"/>
</dbReference>
<dbReference type="AlphaFoldDB" id="A0A0A9A646"/>
<name>A0A0A9A646_ARUDO</name>
<accession>A0A0A9A646</accession>
<sequence>MNKKDSVGQKMVTEFDMSSMLSQSSDVNCLIIVDQRKNC</sequence>
<evidence type="ECO:0000313" key="1">
    <source>
        <dbReference type="EMBL" id="JAD47104.1"/>
    </source>
</evidence>